<dbReference type="GO" id="GO:0016787">
    <property type="term" value="F:hydrolase activity"/>
    <property type="evidence" value="ECO:0007669"/>
    <property type="project" value="UniProtKB-KW"/>
</dbReference>
<dbReference type="PRINTS" id="PR00111">
    <property type="entry name" value="ABHYDROLASE"/>
</dbReference>
<evidence type="ECO:0000313" key="2">
    <source>
        <dbReference type="EMBL" id="MBS4537650.1"/>
    </source>
</evidence>
<feature type="domain" description="AB hydrolase-1" evidence="1">
    <location>
        <begin position="23"/>
        <end position="135"/>
    </location>
</feature>
<protein>
    <submittedName>
        <fullName evidence="2">Alpha/beta fold hydrolase</fullName>
    </submittedName>
</protein>
<keyword evidence="2" id="KW-0378">Hydrolase</keyword>
<dbReference type="Pfam" id="PF00561">
    <property type="entry name" value="Abhydrolase_1"/>
    <property type="match status" value="1"/>
</dbReference>
<keyword evidence="3" id="KW-1185">Reference proteome</keyword>
<dbReference type="SUPFAM" id="SSF53474">
    <property type="entry name" value="alpha/beta-Hydrolases"/>
    <property type="match status" value="1"/>
</dbReference>
<proteinExistence type="predicted"/>
<sequence length="305" mass="35152">MNKRLVDIGLKKLEICKQGEGQPVVVIELGMGSSMDEWSHIVDEISQDTTVLIYHRAGYGISTIDSNDDRRTENIVEDLNTLLDKEDISEKIIIVGHSFGGFCGQHYLTKYPDRIKGLILIDSTPLENYKIEKLKKQLKVINTKYNINNMIEKWNELSMKTDEKLKDEVSHQIFNNKLDNLSEKEQSKLEFLSKPTLYKVMRNEFNNLFESRKKSLEIENQLNIPLKVLVRDGNLEIDNLVNNGIPVEEATRLEDLVQELLKEQVNISMRGEIIEAKGCRHNIYIDNPKLVVNTIRSVINEVAER</sequence>
<evidence type="ECO:0000313" key="3">
    <source>
        <dbReference type="Proteomes" id="UP000724672"/>
    </source>
</evidence>
<dbReference type="PANTHER" id="PTHR43798">
    <property type="entry name" value="MONOACYLGLYCEROL LIPASE"/>
    <property type="match status" value="1"/>
</dbReference>
<organism evidence="2 3">
    <name type="scientific">Anaeromonas frigoriresistens</name>
    <dbReference type="NCBI Taxonomy" id="2683708"/>
    <lineage>
        <taxon>Bacteria</taxon>
        <taxon>Bacillati</taxon>
        <taxon>Bacillota</taxon>
        <taxon>Tissierellia</taxon>
        <taxon>Tissierellales</taxon>
        <taxon>Thermohalobacteraceae</taxon>
        <taxon>Anaeromonas</taxon>
    </lineage>
</organism>
<dbReference type="InterPro" id="IPR050266">
    <property type="entry name" value="AB_hydrolase_sf"/>
</dbReference>
<dbReference type="AlphaFoldDB" id="A0A942Z876"/>
<dbReference type="InterPro" id="IPR000073">
    <property type="entry name" value="AB_hydrolase_1"/>
</dbReference>
<dbReference type="EMBL" id="WSFT01000019">
    <property type="protein sequence ID" value="MBS4537650.1"/>
    <property type="molecule type" value="Genomic_DNA"/>
</dbReference>
<accession>A0A942Z876</accession>
<reference evidence="2" key="1">
    <citation type="submission" date="2019-12" db="EMBL/GenBank/DDBJ databases">
        <title>Clostridiaceae gen. nov. sp. nov., isolated from sediment in Xinjiang, China.</title>
        <authorList>
            <person name="Zhang R."/>
        </authorList>
    </citation>
    <scope>NUCLEOTIDE SEQUENCE</scope>
    <source>
        <strain evidence="2">D2Q-11</strain>
    </source>
</reference>
<comment type="caution">
    <text evidence="2">The sequence shown here is derived from an EMBL/GenBank/DDBJ whole genome shotgun (WGS) entry which is preliminary data.</text>
</comment>
<gene>
    <name evidence="2" type="ORF">GOQ27_04195</name>
</gene>
<evidence type="ECO:0000259" key="1">
    <source>
        <dbReference type="Pfam" id="PF00561"/>
    </source>
</evidence>
<dbReference type="RefSeq" id="WP_203365572.1">
    <property type="nucleotide sequence ID" value="NZ_WSFT01000019.1"/>
</dbReference>
<name>A0A942Z876_9FIRM</name>
<dbReference type="InterPro" id="IPR029058">
    <property type="entry name" value="AB_hydrolase_fold"/>
</dbReference>
<dbReference type="Proteomes" id="UP000724672">
    <property type="component" value="Unassembled WGS sequence"/>
</dbReference>
<dbReference type="Gene3D" id="3.40.50.1820">
    <property type="entry name" value="alpha/beta hydrolase"/>
    <property type="match status" value="1"/>
</dbReference>